<dbReference type="PANTHER" id="PTHR13651">
    <property type="entry name" value="PROTEIN ABITRAM"/>
    <property type="match status" value="1"/>
</dbReference>
<dbReference type="Proteomes" id="UP000708208">
    <property type="component" value="Unassembled WGS sequence"/>
</dbReference>
<dbReference type="GO" id="GO:0030027">
    <property type="term" value="C:lamellipodium"/>
    <property type="evidence" value="ECO:0007669"/>
    <property type="project" value="TreeGrafter"/>
</dbReference>
<dbReference type="PANTHER" id="PTHR13651:SF0">
    <property type="entry name" value="PROTEIN ABITRAM"/>
    <property type="match status" value="1"/>
</dbReference>
<evidence type="ECO:0000313" key="1">
    <source>
        <dbReference type="EMBL" id="CAG7717006.1"/>
    </source>
</evidence>
<keyword evidence="2" id="KW-1185">Reference proteome</keyword>
<dbReference type="AlphaFoldDB" id="A0A8J2JAM2"/>
<dbReference type="GO" id="GO:0005634">
    <property type="term" value="C:nucleus"/>
    <property type="evidence" value="ECO:0007669"/>
    <property type="project" value="TreeGrafter"/>
</dbReference>
<organism evidence="1 2">
    <name type="scientific">Allacma fusca</name>
    <dbReference type="NCBI Taxonomy" id="39272"/>
    <lineage>
        <taxon>Eukaryota</taxon>
        <taxon>Metazoa</taxon>
        <taxon>Ecdysozoa</taxon>
        <taxon>Arthropoda</taxon>
        <taxon>Hexapoda</taxon>
        <taxon>Collembola</taxon>
        <taxon>Symphypleona</taxon>
        <taxon>Sminthuridae</taxon>
        <taxon>Allacma</taxon>
    </lineage>
</organism>
<dbReference type="EMBL" id="CAJVCH010042702">
    <property type="protein sequence ID" value="CAG7717006.1"/>
    <property type="molecule type" value="Genomic_DNA"/>
</dbReference>
<sequence>MLNLCIKIESRIMLIEEFSRAPPSIVEEFAEGKFDVRPLEDRYYTKKYNCDSDGGDYTFLVHSNKLCVIKLARTHPILVRNLTIKSVTFQVSDTLNRLDNRVSGKGKRGAQLLTSTSTLCLIYCEEQSEPYVVKTCMTAKLLEVNDTLVSKPELLKADNLNYIAIVSPRMSDHEIQLENLLTEEQYLENLSTRPT</sequence>
<dbReference type="GO" id="GO:0030425">
    <property type="term" value="C:dendrite"/>
    <property type="evidence" value="ECO:0007669"/>
    <property type="project" value="TreeGrafter"/>
</dbReference>
<comment type="caution">
    <text evidence="1">The sequence shown here is derived from an EMBL/GenBank/DDBJ whole genome shotgun (WGS) entry which is preliminary data.</text>
</comment>
<evidence type="ECO:0008006" key="3">
    <source>
        <dbReference type="Google" id="ProtNLM"/>
    </source>
</evidence>
<dbReference type="GO" id="GO:0032433">
    <property type="term" value="C:filopodium tip"/>
    <property type="evidence" value="ECO:0007669"/>
    <property type="project" value="TreeGrafter"/>
</dbReference>
<gene>
    <name evidence="1" type="ORF">AFUS01_LOCUS6485</name>
</gene>
<dbReference type="OrthoDB" id="48130at2759"/>
<protein>
    <recommendedName>
        <fullName evidence="3">Actin-binding transcription modulator</fullName>
    </recommendedName>
</protein>
<dbReference type="GO" id="GO:0003785">
    <property type="term" value="F:actin monomer binding"/>
    <property type="evidence" value="ECO:0007669"/>
    <property type="project" value="TreeGrafter"/>
</dbReference>
<name>A0A8J2JAM2_9HEXA</name>
<accession>A0A8J2JAM2</accession>
<dbReference type="GO" id="GO:0051489">
    <property type="term" value="P:regulation of filopodium assembly"/>
    <property type="evidence" value="ECO:0007669"/>
    <property type="project" value="TreeGrafter"/>
</dbReference>
<dbReference type="InterPro" id="IPR039169">
    <property type="entry name" value="Abitram"/>
</dbReference>
<dbReference type="GO" id="GO:0030833">
    <property type="term" value="P:regulation of actin filament polymerization"/>
    <property type="evidence" value="ECO:0007669"/>
    <property type="project" value="TreeGrafter"/>
</dbReference>
<dbReference type="GO" id="GO:0048813">
    <property type="term" value="P:dendrite morphogenesis"/>
    <property type="evidence" value="ECO:0007669"/>
    <property type="project" value="TreeGrafter"/>
</dbReference>
<proteinExistence type="predicted"/>
<reference evidence="1" key="1">
    <citation type="submission" date="2021-06" db="EMBL/GenBank/DDBJ databases">
        <authorList>
            <person name="Hodson N. C."/>
            <person name="Mongue J. A."/>
            <person name="Jaron S. K."/>
        </authorList>
    </citation>
    <scope>NUCLEOTIDE SEQUENCE</scope>
</reference>
<dbReference type="GO" id="GO:0051015">
    <property type="term" value="F:actin filament binding"/>
    <property type="evidence" value="ECO:0007669"/>
    <property type="project" value="TreeGrafter"/>
</dbReference>
<evidence type="ECO:0000313" key="2">
    <source>
        <dbReference type="Proteomes" id="UP000708208"/>
    </source>
</evidence>